<dbReference type="PANTHER" id="PTHR23112">
    <property type="entry name" value="G PROTEIN-COUPLED RECEPTOR 157-RELATED"/>
    <property type="match status" value="1"/>
</dbReference>
<dbReference type="PROSITE" id="PS50261">
    <property type="entry name" value="G_PROTEIN_RECEP_F2_4"/>
    <property type="match status" value="1"/>
</dbReference>
<comment type="caution">
    <text evidence="12">The sequence shown here is derived from an EMBL/GenBank/DDBJ whole genome shotgun (WGS) entry which is preliminary data.</text>
</comment>
<dbReference type="GO" id="GO:0007166">
    <property type="term" value="P:cell surface receptor signaling pathway"/>
    <property type="evidence" value="ECO:0007669"/>
    <property type="project" value="InterPro"/>
</dbReference>
<dbReference type="Proteomes" id="UP001212152">
    <property type="component" value="Unassembled WGS sequence"/>
</dbReference>
<feature type="transmembrane region" description="Helical" evidence="9">
    <location>
        <begin position="172"/>
        <end position="196"/>
    </location>
</feature>
<organism evidence="12 13">
    <name type="scientific">Geranomyces variabilis</name>
    <dbReference type="NCBI Taxonomy" id="109894"/>
    <lineage>
        <taxon>Eukaryota</taxon>
        <taxon>Fungi</taxon>
        <taxon>Fungi incertae sedis</taxon>
        <taxon>Chytridiomycota</taxon>
        <taxon>Chytridiomycota incertae sedis</taxon>
        <taxon>Chytridiomycetes</taxon>
        <taxon>Spizellomycetales</taxon>
        <taxon>Powellomycetaceae</taxon>
        <taxon>Geranomyces</taxon>
    </lineage>
</organism>
<evidence type="ECO:0000256" key="2">
    <source>
        <dbReference type="ARBA" id="ARBA00022692"/>
    </source>
</evidence>
<evidence type="ECO:0000259" key="10">
    <source>
        <dbReference type="PROSITE" id="PS50261"/>
    </source>
</evidence>
<evidence type="ECO:0000313" key="12">
    <source>
        <dbReference type="EMBL" id="KAJ3167797.1"/>
    </source>
</evidence>
<protein>
    <recommendedName>
        <fullName evidence="14">G-protein coupled receptors family 2 profile 2 domain-containing protein</fullName>
    </recommendedName>
</protein>
<feature type="transmembrane region" description="Helical" evidence="9">
    <location>
        <begin position="217"/>
        <end position="237"/>
    </location>
</feature>
<evidence type="ECO:0000256" key="6">
    <source>
        <dbReference type="ARBA" id="ARBA00023170"/>
    </source>
</evidence>
<feature type="region of interest" description="Disordered" evidence="8">
    <location>
        <begin position="333"/>
        <end position="371"/>
    </location>
</feature>
<feature type="transmembrane region" description="Helical" evidence="9">
    <location>
        <begin position="257"/>
        <end position="278"/>
    </location>
</feature>
<evidence type="ECO:0000256" key="9">
    <source>
        <dbReference type="SAM" id="Phobius"/>
    </source>
</evidence>
<dbReference type="InterPro" id="IPR017452">
    <property type="entry name" value="GPCR_Rhodpsn_7TM"/>
</dbReference>
<dbReference type="SUPFAM" id="SSF81321">
    <property type="entry name" value="Family A G protein-coupled receptor-like"/>
    <property type="match status" value="1"/>
</dbReference>
<dbReference type="Gene3D" id="1.20.1070.10">
    <property type="entry name" value="Rhodopsin 7-helix transmembrane proteins"/>
    <property type="match status" value="1"/>
</dbReference>
<feature type="region of interest" description="Disordered" evidence="8">
    <location>
        <begin position="288"/>
        <end position="318"/>
    </location>
</feature>
<name>A0AAD5TCR0_9FUNG</name>
<feature type="compositionally biased region" description="Low complexity" evidence="8">
    <location>
        <begin position="336"/>
        <end position="358"/>
    </location>
</feature>
<evidence type="ECO:0000256" key="4">
    <source>
        <dbReference type="ARBA" id="ARBA00023040"/>
    </source>
</evidence>
<feature type="transmembrane region" description="Helical" evidence="9">
    <location>
        <begin position="93"/>
        <end position="111"/>
    </location>
</feature>
<evidence type="ECO:0000256" key="1">
    <source>
        <dbReference type="ARBA" id="ARBA00004141"/>
    </source>
</evidence>
<keyword evidence="7" id="KW-0807">Transducer</keyword>
<keyword evidence="6" id="KW-0675">Receptor</keyword>
<evidence type="ECO:0000313" key="13">
    <source>
        <dbReference type="Proteomes" id="UP001212152"/>
    </source>
</evidence>
<feature type="domain" description="G-protein coupled receptors family 1 profile" evidence="11">
    <location>
        <begin position="25"/>
        <end position="275"/>
    </location>
</feature>
<evidence type="ECO:0000256" key="5">
    <source>
        <dbReference type="ARBA" id="ARBA00023136"/>
    </source>
</evidence>
<dbReference type="PRINTS" id="PR02001">
    <property type="entry name" value="GCR1CAMPR"/>
</dbReference>
<keyword evidence="13" id="KW-1185">Reference proteome</keyword>
<evidence type="ECO:0000256" key="3">
    <source>
        <dbReference type="ARBA" id="ARBA00022989"/>
    </source>
</evidence>
<evidence type="ECO:0000256" key="8">
    <source>
        <dbReference type="SAM" id="MobiDB-lite"/>
    </source>
</evidence>
<dbReference type="GO" id="GO:0005886">
    <property type="term" value="C:plasma membrane"/>
    <property type="evidence" value="ECO:0007669"/>
    <property type="project" value="TreeGrafter"/>
</dbReference>
<evidence type="ECO:0008006" key="14">
    <source>
        <dbReference type="Google" id="ProtNLM"/>
    </source>
</evidence>
<dbReference type="PANTHER" id="PTHR23112:SF0">
    <property type="entry name" value="TRANSMEMBRANE PROTEIN 116"/>
    <property type="match status" value="1"/>
</dbReference>
<accession>A0AAD5TCR0</accession>
<dbReference type="GO" id="GO:0007189">
    <property type="term" value="P:adenylate cyclase-activating G protein-coupled receptor signaling pathway"/>
    <property type="evidence" value="ECO:0007669"/>
    <property type="project" value="TreeGrafter"/>
</dbReference>
<keyword evidence="5 9" id="KW-0472">Membrane</keyword>
<sequence>MGFTPEQNSLLEWVARGSASLSFCGILAIYVFFIMNPTAARNPTARLIIFMATSDLMSASAKFLGRWPITLGTDQPLCQIQAAVMQEGDLSSLTWTAILAANLLLVVFFRGRTDTIRKYELRLALFAYGWPLIFALLPLVIKGTADGAPRLYGDSNLWCWIVSDYPEYQIGFFYAVLWFVFVFNLISYVLVFRVISNSGKALETYNPNAGGQSLSRYRVAFARTALVYSTAAIVVWTPSNLNRFYAMSQGHSLFALSFMQTLMSPMRGFINFVAYFCIYRMQLARKAGQSSNGGQRSTSGPSRNARSGVDPARVNDSDGTLIDAAAPMEMSSMATNPYTNSPVNGNNNSNNNPHTANGERAPPRLAFLMNP</sequence>
<dbReference type="Pfam" id="PF05462">
    <property type="entry name" value="Dicty_CAR"/>
    <property type="match status" value="1"/>
</dbReference>
<dbReference type="PRINTS" id="PR02000">
    <property type="entry name" value="GCR1PLANT"/>
</dbReference>
<comment type="subcellular location">
    <subcellularLocation>
        <location evidence="1">Membrane</location>
        <topology evidence="1">Multi-pass membrane protein</topology>
    </subcellularLocation>
</comment>
<dbReference type="AlphaFoldDB" id="A0AAD5TCR0"/>
<dbReference type="InterPro" id="IPR022340">
    <property type="entry name" value="GPCR_GCR1_put"/>
</dbReference>
<dbReference type="PROSITE" id="PS50262">
    <property type="entry name" value="G_PROTEIN_RECEP_F1_2"/>
    <property type="match status" value="1"/>
</dbReference>
<evidence type="ECO:0000256" key="7">
    <source>
        <dbReference type="ARBA" id="ARBA00023224"/>
    </source>
</evidence>
<feature type="domain" description="G-protein coupled receptors family 2 profile 2" evidence="10">
    <location>
        <begin position="11"/>
        <end position="279"/>
    </location>
</feature>
<feature type="transmembrane region" description="Helical" evidence="9">
    <location>
        <begin position="123"/>
        <end position="141"/>
    </location>
</feature>
<keyword evidence="3 9" id="KW-1133">Transmembrane helix</keyword>
<keyword evidence="2 9" id="KW-0812">Transmembrane</keyword>
<dbReference type="EMBL" id="JADGJQ010000132">
    <property type="protein sequence ID" value="KAJ3167797.1"/>
    <property type="molecule type" value="Genomic_DNA"/>
</dbReference>
<gene>
    <name evidence="12" type="ORF">HDU87_001460</name>
</gene>
<keyword evidence="4" id="KW-0297">G-protein coupled receptor</keyword>
<proteinExistence type="predicted"/>
<reference evidence="12" key="1">
    <citation type="submission" date="2020-05" db="EMBL/GenBank/DDBJ databases">
        <title>Phylogenomic resolution of chytrid fungi.</title>
        <authorList>
            <person name="Stajich J.E."/>
            <person name="Amses K."/>
            <person name="Simmons R."/>
            <person name="Seto K."/>
            <person name="Myers J."/>
            <person name="Bonds A."/>
            <person name="Quandt C.A."/>
            <person name="Barry K."/>
            <person name="Liu P."/>
            <person name="Grigoriev I."/>
            <person name="Longcore J.E."/>
            <person name="James T.Y."/>
        </authorList>
    </citation>
    <scope>NUCLEOTIDE SEQUENCE</scope>
    <source>
        <strain evidence="12">JEL0379</strain>
    </source>
</reference>
<dbReference type="GO" id="GO:0004930">
    <property type="term" value="F:G protein-coupled receptor activity"/>
    <property type="evidence" value="ECO:0007669"/>
    <property type="project" value="UniProtKB-KW"/>
</dbReference>
<evidence type="ECO:0000259" key="11">
    <source>
        <dbReference type="PROSITE" id="PS50262"/>
    </source>
</evidence>
<dbReference type="InterPro" id="IPR022343">
    <property type="entry name" value="GCR1-cAMP_receptor"/>
</dbReference>
<feature type="transmembrane region" description="Helical" evidence="9">
    <location>
        <begin position="13"/>
        <end position="35"/>
    </location>
</feature>
<feature type="compositionally biased region" description="Polar residues" evidence="8">
    <location>
        <begin position="288"/>
        <end position="305"/>
    </location>
</feature>
<dbReference type="InterPro" id="IPR017981">
    <property type="entry name" value="GPCR_2-like_7TM"/>
</dbReference>